<dbReference type="KEGG" id="asx:CDL62_08295"/>
<keyword evidence="2" id="KW-0812">Transmembrane</keyword>
<feature type="coiled-coil region" evidence="1">
    <location>
        <begin position="53"/>
        <end position="80"/>
    </location>
</feature>
<organism evidence="3 4">
    <name type="scientific">Alkalitalea saponilacus</name>
    <dbReference type="NCBI Taxonomy" id="889453"/>
    <lineage>
        <taxon>Bacteria</taxon>
        <taxon>Pseudomonadati</taxon>
        <taxon>Bacteroidota</taxon>
        <taxon>Bacteroidia</taxon>
        <taxon>Marinilabiliales</taxon>
        <taxon>Marinilabiliaceae</taxon>
        <taxon>Alkalitalea</taxon>
    </lineage>
</organism>
<dbReference type="AlphaFoldDB" id="A0A1T5E045"/>
<keyword evidence="2" id="KW-0472">Membrane</keyword>
<keyword evidence="1" id="KW-0175">Coiled coil</keyword>
<feature type="transmembrane region" description="Helical" evidence="2">
    <location>
        <begin position="6"/>
        <end position="25"/>
    </location>
</feature>
<proteinExistence type="predicted"/>
<protein>
    <submittedName>
        <fullName evidence="3">YtxH-like protein</fullName>
    </submittedName>
</protein>
<evidence type="ECO:0000313" key="4">
    <source>
        <dbReference type="Proteomes" id="UP000191055"/>
    </source>
</evidence>
<evidence type="ECO:0000256" key="2">
    <source>
        <dbReference type="SAM" id="Phobius"/>
    </source>
</evidence>
<dbReference type="Proteomes" id="UP000191055">
    <property type="component" value="Unassembled WGS sequence"/>
</dbReference>
<evidence type="ECO:0000256" key="1">
    <source>
        <dbReference type="SAM" id="Coils"/>
    </source>
</evidence>
<dbReference type="Pfam" id="PF12732">
    <property type="entry name" value="YtxH"/>
    <property type="match status" value="1"/>
</dbReference>
<dbReference type="EMBL" id="FUYV01000005">
    <property type="protein sequence ID" value="SKB77130.1"/>
    <property type="molecule type" value="Genomic_DNA"/>
</dbReference>
<dbReference type="InterPro" id="IPR024623">
    <property type="entry name" value="YtxH"/>
</dbReference>
<keyword evidence="4" id="KW-1185">Reference proteome</keyword>
<gene>
    <name evidence="3" type="ORF">SAMN03080601_01173</name>
</gene>
<accession>A0A1T5E045</accession>
<name>A0A1T5E045_9BACT</name>
<reference evidence="4" key="1">
    <citation type="submission" date="2017-02" db="EMBL/GenBank/DDBJ databases">
        <authorList>
            <person name="Varghese N."/>
            <person name="Submissions S."/>
        </authorList>
    </citation>
    <scope>NUCLEOTIDE SEQUENCE [LARGE SCALE GENOMIC DNA]</scope>
    <source>
        <strain evidence="4">DSM 24412</strain>
    </source>
</reference>
<keyword evidence="2" id="KW-1133">Transmembrane helix</keyword>
<sequence>MSIGKVVLGTMAGLTIGAIGGILFAPKKGSKTRRDIMHKGDGYWHKLKTEKAKKSADKDAEKARVKYDDAKKEVKNLATEIKHSTS</sequence>
<dbReference type="RefSeq" id="WP_079556940.1">
    <property type="nucleotide sequence ID" value="NZ_CP021904.1"/>
</dbReference>
<evidence type="ECO:0000313" key="3">
    <source>
        <dbReference type="EMBL" id="SKB77130.1"/>
    </source>
</evidence>